<dbReference type="FunFam" id="3.40.50.300:FF:000527">
    <property type="entry name" value="Tyrosine-protein kinase etk"/>
    <property type="match status" value="1"/>
</dbReference>
<dbReference type="SUPFAM" id="SSF52540">
    <property type="entry name" value="P-loop containing nucleoside triphosphate hydrolases"/>
    <property type="match status" value="1"/>
</dbReference>
<gene>
    <name evidence="12" type="ORF">SAMN05443377_13110</name>
</gene>
<keyword evidence="10" id="KW-0472">Membrane</keyword>
<dbReference type="Pfam" id="PF01656">
    <property type="entry name" value="CbiA"/>
    <property type="match status" value="1"/>
</dbReference>
<dbReference type="CDD" id="cd05387">
    <property type="entry name" value="BY-kinase"/>
    <property type="match status" value="1"/>
</dbReference>
<comment type="catalytic activity">
    <reaction evidence="8">
        <text>L-tyrosyl-[protein] + ATP = O-phospho-L-tyrosyl-[protein] + ADP + H(+)</text>
        <dbReference type="Rhea" id="RHEA:10596"/>
        <dbReference type="Rhea" id="RHEA-COMP:10136"/>
        <dbReference type="Rhea" id="RHEA-COMP:20101"/>
        <dbReference type="ChEBI" id="CHEBI:15378"/>
        <dbReference type="ChEBI" id="CHEBI:30616"/>
        <dbReference type="ChEBI" id="CHEBI:46858"/>
        <dbReference type="ChEBI" id="CHEBI:61978"/>
        <dbReference type="ChEBI" id="CHEBI:456216"/>
        <dbReference type="EC" id="2.7.10.2"/>
    </reaction>
</comment>
<protein>
    <recommendedName>
        <fullName evidence="2">non-specific protein-tyrosine kinase</fullName>
        <ecNumber evidence="2">2.7.10.2</ecNumber>
    </recommendedName>
</protein>
<dbReference type="InterPro" id="IPR005702">
    <property type="entry name" value="Wzc-like_C"/>
</dbReference>
<dbReference type="OrthoDB" id="9812433at2"/>
<dbReference type="GO" id="GO:0004715">
    <property type="term" value="F:non-membrane spanning protein tyrosine kinase activity"/>
    <property type="evidence" value="ECO:0007669"/>
    <property type="project" value="UniProtKB-EC"/>
</dbReference>
<evidence type="ECO:0000256" key="5">
    <source>
        <dbReference type="ARBA" id="ARBA00022777"/>
    </source>
</evidence>
<dbReference type="InterPro" id="IPR002586">
    <property type="entry name" value="CobQ/CobB/MinD/ParA_Nub-bd_dom"/>
</dbReference>
<feature type="transmembrane region" description="Helical" evidence="10">
    <location>
        <begin position="12"/>
        <end position="34"/>
    </location>
</feature>
<organism evidence="12 13">
    <name type="scientific">Propionibacterium cyclohexanicum</name>
    <dbReference type="NCBI Taxonomy" id="64702"/>
    <lineage>
        <taxon>Bacteria</taxon>
        <taxon>Bacillati</taxon>
        <taxon>Actinomycetota</taxon>
        <taxon>Actinomycetes</taxon>
        <taxon>Propionibacteriales</taxon>
        <taxon>Propionibacteriaceae</taxon>
        <taxon>Propionibacterium</taxon>
    </lineage>
</organism>
<keyword evidence="10" id="KW-1133">Transmembrane helix</keyword>
<keyword evidence="7" id="KW-0829">Tyrosine-protein kinase</keyword>
<dbReference type="EC" id="2.7.10.2" evidence="2"/>
<keyword evidence="13" id="KW-1185">Reference proteome</keyword>
<proteinExistence type="inferred from homology"/>
<evidence type="ECO:0000256" key="8">
    <source>
        <dbReference type="ARBA" id="ARBA00051245"/>
    </source>
</evidence>
<name>A0A1H9TXR1_9ACTN</name>
<evidence type="ECO:0000313" key="12">
    <source>
        <dbReference type="EMBL" id="SES01916.1"/>
    </source>
</evidence>
<evidence type="ECO:0000256" key="2">
    <source>
        <dbReference type="ARBA" id="ARBA00011903"/>
    </source>
</evidence>
<dbReference type="EMBL" id="FOGZ01000031">
    <property type="protein sequence ID" value="SES01916.1"/>
    <property type="molecule type" value="Genomic_DNA"/>
</dbReference>
<dbReference type="AlphaFoldDB" id="A0A1H9TXR1"/>
<feature type="region of interest" description="Disordered" evidence="9">
    <location>
        <begin position="476"/>
        <end position="516"/>
    </location>
</feature>
<evidence type="ECO:0000259" key="11">
    <source>
        <dbReference type="Pfam" id="PF01656"/>
    </source>
</evidence>
<dbReference type="GO" id="GO:0042802">
    <property type="term" value="F:identical protein binding"/>
    <property type="evidence" value="ECO:0007669"/>
    <property type="project" value="UniProtKB-ARBA"/>
</dbReference>
<evidence type="ECO:0000256" key="6">
    <source>
        <dbReference type="ARBA" id="ARBA00022840"/>
    </source>
</evidence>
<dbReference type="GO" id="GO:0005524">
    <property type="term" value="F:ATP binding"/>
    <property type="evidence" value="ECO:0007669"/>
    <property type="project" value="UniProtKB-KW"/>
</dbReference>
<evidence type="ECO:0000256" key="3">
    <source>
        <dbReference type="ARBA" id="ARBA00022679"/>
    </source>
</evidence>
<feature type="compositionally biased region" description="Low complexity" evidence="9">
    <location>
        <begin position="492"/>
        <end position="516"/>
    </location>
</feature>
<feature type="transmembrane region" description="Helical" evidence="10">
    <location>
        <begin position="179"/>
        <end position="198"/>
    </location>
</feature>
<evidence type="ECO:0000256" key="4">
    <source>
        <dbReference type="ARBA" id="ARBA00022741"/>
    </source>
</evidence>
<dbReference type="RefSeq" id="WP_091971209.1">
    <property type="nucleotide sequence ID" value="NZ_FOGZ01000031.1"/>
</dbReference>
<dbReference type="InterPro" id="IPR050445">
    <property type="entry name" value="Bact_polysacc_biosynth/exp"/>
</dbReference>
<evidence type="ECO:0000256" key="9">
    <source>
        <dbReference type="SAM" id="MobiDB-lite"/>
    </source>
</evidence>
<dbReference type="Gene3D" id="3.40.50.300">
    <property type="entry name" value="P-loop containing nucleotide triphosphate hydrolases"/>
    <property type="match status" value="1"/>
</dbReference>
<keyword evidence="4" id="KW-0547">Nucleotide-binding</keyword>
<keyword evidence="6" id="KW-0067">ATP-binding</keyword>
<evidence type="ECO:0000313" key="13">
    <source>
        <dbReference type="Proteomes" id="UP000198815"/>
    </source>
</evidence>
<dbReference type="GO" id="GO:0005886">
    <property type="term" value="C:plasma membrane"/>
    <property type="evidence" value="ECO:0007669"/>
    <property type="project" value="UniProtKB-ARBA"/>
</dbReference>
<feature type="domain" description="CobQ/CobB/MinD/ParA nucleotide binding" evidence="11">
    <location>
        <begin position="280"/>
        <end position="453"/>
    </location>
</feature>
<comment type="similarity">
    <text evidence="1">Belongs to the CpsD/CapB family.</text>
</comment>
<dbReference type="PANTHER" id="PTHR32309">
    <property type="entry name" value="TYROSINE-PROTEIN KINASE"/>
    <property type="match status" value="1"/>
</dbReference>
<keyword evidence="3" id="KW-0808">Transferase</keyword>
<sequence length="516" mass="54697">MTLDTFLKIVRRYWLILVTGLILGVLVALGLSLVQPKVYSANSSGFVTTASGSSQGSNGVGTALAGDSYAKSRVKSYADLGTKRVVAEQVIKDLGLTTTPEDLVQKITVTVPTDTVTIKVTAKASTPREASDLANEWIIAMAAEIKQLEGGNTGTAAATLTPLESAALPTHPSSPNTRLYLALGAVVGLALGLGVALVRKQYDRRIRSTSDVTALTDVPVVGMLPAEQELENAESRLIPSDYEGAHDTRRSSSTRQFDEAMRELRTNLEFLDVDNPPRAIVVTSAVPGDGKSTVAANLAVTIAETGRKVVLIDGDLRRPTMARSFGIPGEVGLTDLLAGRLDLEAVLQRWHDDSTLFLLPAGSIPPNPSELLGSASLRELISELTKQSATVIIDSPPLLPVTDAAVLTARNDGALVVISAGRTAIDELGGALDALDKVKGKPLGIVLNRVPTTGADKYGYKYYRGNYYYYDSVDENGQQVKHRRKPKEHEPTATAPAPSAGPNSAPARPRRAASSS</sequence>
<accession>A0A1H9TXR1</accession>
<dbReference type="InterPro" id="IPR027417">
    <property type="entry name" value="P-loop_NTPase"/>
</dbReference>
<reference evidence="12 13" key="1">
    <citation type="submission" date="2016-10" db="EMBL/GenBank/DDBJ databases">
        <authorList>
            <person name="de Groot N.N."/>
        </authorList>
    </citation>
    <scope>NUCLEOTIDE SEQUENCE [LARGE SCALE GENOMIC DNA]</scope>
    <source>
        <strain evidence="12 13">DSM 16859</strain>
    </source>
</reference>
<dbReference type="STRING" id="64702.SAMN05443377_13110"/>
<evidence type="ECO:0000256" key="7">
    <source>
        <dbReference type="ARBA" id="ARBA00023137"/>
    </source>
</evidence>
<keyword evidence="10" id="KW-0812">Transmembrane</keyword>
<dbReference type="PANTHER" id="PTHR32309:SF13">
    <property type="entry name" value="FERRIC ENTEROBACTIN TRANSPORT PROTEIN FEPE"/>
    <property type="match status" value="1"/>
</dbReference>
<dbReference type="NCBIfam" id="TIGR01007">
    <property type="entry name" value="eps_fam"/>
    <property type="match status" value="1"/>
</dbReference>
<keyword evidence="5" id="KW-0418">Kinase</keyword>
<evidence type="ECO:0000256" key="1">
    <source>
        <dbReference type="ARBA" id="ARBA00007316"/>
    </source>
</evidence>
<evidence type="ECO:0000256" key="10">
    <source>
        <dbReference type="SAM" id="Phobius"/>
    </source>
</evidence>
<dbReference type="Proteomes" id="UP000198815">
    <property type="component" value="Unassembled WGS sequence"/>
</dbReference>